<dbReference type="Gene3D" id="3.40.50.300">
    <property type="entry name" value="P-loop containing nucleotide triphosphate hydrolases"/>
    <property type="match status" value="1"/>
</dbReference>
<evidence type="ECO:0000256" key="1">
    <source>
        <dbReference type="ARBA" id="ARBA00022679"/>
    </source>
</evidence>
<accession>A0A150SHG1</accession>
<protein>
    <submittedName>
        <fullName evidence="3">Adenylyl-sulfate kinase</fullName>
    </submittedName>
</protein>
<organism evidence="3 4">
    <name type="scientific">Sorangium cellulosum</name>
    <name type="common">Polyangium cellulosum</name>
    <dbReference type="NCBI Taxonomy" id="56"/>
    <lineage>
        <taxon>Bacteria</taxon>
        <taxon>Pseudomonadati</taxon>
        <taxon>Myxococcota</taxon>
        <taxon>Polyangia</taxon>
        <taxon>Polyangiales</taxon>
        <taxon>Polyangiaceae</taxon>
        <taxon>Sorangium</taxon>
    </lineage>
</organism>
<dbReference type="GO" id="GO:0010134">
    <property type="term" value="P:sulfate assimilation via adenylyl sulfate reduction"/>
    <property type="evidence" value="ECO:0007669"/>
    <property type="project" value="TreeGrafter"/>
</dbReference>
<sequence length="179" mass="18875">MSGGVVWITGLPSSGKSTLAARVHRAMLGEGRASCLLDGDEVRGALVPRPGYDPRGRDDFYETLGRLSALIARQGLVVIVAATAHRRAYRERARALAPRLLEVYMDVPPRVCRERDPKGLYRSAGAGEIDALPGAGLDYEAPPSPEVVARGGEDDAALGAILERARSWSAGVAGVEGSA</sequence>
<evidence type="ECO:0000313" key="4">
    <source>
        <dbReference type="Proteomes" id="UP000075635"/>
    </source>
</evidence>
<dbReference type="GO" id="GO:0019379">
    <property type="term" value="P:sulfate assimilation, phosphoadenylyl sulfate reduction by phosphoadenylyl-sulfate reductase (thioredoxin)"/>
    <property type="evidence" value="ECO:0007669"/>
    <property type="project" value="TreeGrafter"/>
</dbReference>
<name>A0A150SHG1_SORCE</name>
<dbReference type="Pfam" id="PF01583">
    <property type="entry name" value="APS_kinase"/>
    <property type="match status" value="1"/>
</dbReference>
<dbReference type="Proteomes" id="UP000075635">
    <property type="component" value="Unassembled WGS sequence"/>
</dbReference>
<evidence type="ECO:0000259" key="2">
    <source>
        <dbReference type="Pfam" id="PF01583"/>
    </source>
</evidence>
<evidence type="ECO:0000313" key="3">
    <source>
        <dbReference type="EMBL" id="KYF91800.1"/>
    </source>
</evidence>
<keyword evidence="3" id="KW-0418">Kinase</keyword>
<keyword evidence="1" id="KW-0808">Transferase</keyword>
<reference evidence="3 4" key="1">
    <citation type="submission" date="2014-02" db="EMBL/GenBank/DDBJ databases">
        <title>The small core and large imbalanced accessory genome model reveals a collaborative survival strategy of Sorangium cellulosum strains in nature.</title>
        <authorList>
            <person name="Han K."/>
            <person name="Peng R."/>
            <person name="Blom J."/>
            <person name="Li Y.-Z."/>
        </authorList>
    </citation>
    <scope>NUCLEOTIDE SEQUENCE [LARGE SCALE GENOMIC DNA]</scope>
    <source>
        <strain evidence="3 4">So0011-07</strain>
    </source>
</reference>
<dbReference type="PANTHER" id="PTHR42700">
    <property type="entry name" value="SULFATE ADENYLYLTRANSFERASE"/>
    <property type="match status" value="1"/>
</dbReference>
<dbReference type="SUPFAM" id="SSF52540">
    <property type="entry name" value="P-loop containing nucleoside triphosphate hydrolases"/>
    <property type="match status" value="1"/>
</dbReference>
<dbReference type="AlphaFoldDB" id="A0A150SHG1"/>
<dbReference type="GO" id="GO:0016301">
    <property type="term" value="F:kinase activity"/>
    <property type="evidence" value="ECO:0007669"/>
    <property type="project" value="UniProtKB-KW"/>
</dbReference>
<dbReference type="GO" id="GO:0004781">
    <property type="term" value="F:sulfate adenylyltransferase (ATP) activity"/>
    <property type="evidence" value="ECO:0007669"/>
    <property type="project" value="TreeGrafter"/>
</dbReference>
<dbReference type="InterPro" id="IPR050512">
    <property type="entry name" value="Sulf_AdTrans/APS_kinase"/>
</dbReference>
<dbReference type="InterPro" id="IPR059117">
    <property type="entry name" value="APS_kinase_dom"/>
</dbReference>
<dbReference type="EMBL" id="JEMB01000980">
    <property type="protein sequence ID" value="KYF91800.1"/>
    <property type="molecule type" value="Genomic_DNA"/>
</dbReference>
<dbReference type="GO" id="GO:0005737">
    <property type="term" value="C:cytoplasm"/>
    <property type="evidence" value="ECO:0007669"/>
    <property type="project" value="TreeGrafter"/>
</dbReference>
<dbReference type="InterPro" id="IPR027417">
    <property type="entry name" value="P-loop_NTPase"/>
</dbReference>
<comment type="caution">
    <text evidence="3">The sequence shown here is derived from an EMBL/GenBank/DDBJ whole genome shotgun (WGS) entry which is preliminary data.</text>
</comment>
<dbReference type="PANTHER" id="PTHR42700:SF1">
    <property type="entry name" value="SULFATE ADENYLYLTRANSFERASE"/>
    <property type="match status" value="1"/>
</dbReference>
<feature type="domain" description="APS kinase" evidence="2">
    <location>
        <begin position="3"/>
        <end position="148"/>
    </location>
</feature>
<gene>
    <name evidence="3" type="ORF">BE17_21165</name>
</gene>
<proteinExistence type="predicted"/>